<dbReference type="Proteomes" id="UP000150093">
    <property type="component" value="Segment"/>
</dbReference>
<feature type="compositionally biased region" description="Low complexity" evidence="13">
    <location>
        <begin position="226"/>
        <end position="238"/>
    </location>
</feature>
<keyword evidence="12" id="KW-0832">Ubl conjugation</keyword>
<comment type="caution">
    <text evidence="12">Lacks conserved residue(s) required for the propagation of feature annotation.</text>
</comment>
<evidence type="ECO:0000256" key="5">
    <source>
        <dbReference type="ARBA" id="ARBA00022553"/>
    </source>
</evidence>
<dbReference type="InterPro" id="IPR036050">
    <property type="entry name" value="Regulatory_protein_E2_N"/>
</dbReference>
<dbReference type="Gene3D" id="2.170.200.10">
    <property type="entry name" value="Papillomavirus E2 early protein domain"/>
    <property type="match status" value="1"/>
</dbReference>
<keyword evidence="5 12" id="KW-0597">Phosphoprotein</keyword>
<feature type="region of interest" description="DNA-binding domain" evidence="12">
    <location>
        <begin position="410"/>
        <end position="495"/>
    </location>
</feature>
<evidence type="ECO:0000313" key="16">
    <source>
        <dbReference type="EMBL" id="AEM05819.1"/>
    </source>
</evidence>
<evidence type="ECO:0000256" key="10">
    <source>
        <dbReference type="ARBA" id="ARBA00023159"/>
    </source>
</evidence>
<keyword evidence="3 12" id="KW-0678">Repressor</keyword>
<dbReference type="GO" id="GO:0006351">
    <property type="term" value="P:DNA-templated transcription"/>
    <property type="evidence" value="ECO:0007669"/>
    <property type="project" value="UniProtKB-UniRule"/>
</dbReference>
<feature type="region of interest" description="Disordered" evidence="13">
    <location>
        <begin position="387"/>
        <end position="407"/>
    </location>
</feature>
<comment type="similarity">
    <text evidence="2">Belongs to the papillomaviridae E8^E2C protein family.</text>
</comment>
<sequence length="495" mass="54236">MESLVSRLSVVQEELMCMYERGEDTLESQVLHWSLIRKEQVLLHAARQHGLNKIGLQVVPPLGVTQTNAKNAIEMHLRLQSLANTPHAKEPWTLSETSREMYMSAPEQTFKKGGCTVHVYYDGNKENAMQYVKWRFIYWLDDKGVWQRSTSFSDHTGIYYEPGGRKTYYVTFAQDAARYSTSSLWEVHDGPEIHLPVVPVTSSTPTSNPKRVAGIYPDGPPTTRPGLSSGDSSGHLDGLAGGGSDTCGGLQIPDSPSERPTKRPRQRQPQDGQGPKRRKREGTLKRIALGPRETGEGAASRDPRTPTGPRPIPFTEEPSQGGGGPESPGGPRSAPILSPAPHSVETDGPAFGSQVGGQSQAPRRPRSPSPPSLLAESAALPTASQLGQIAGGSQDPPPRRGRAPRGQPGLPILLVCKGTANQVKCFRHKLKTVYPGCFDFCTTTWNWVDPSGSGTRMGRSRMLILCRDEQQYDMFTEEVKVPRGMQVDMCITHRL</sequence>
<comment type="similarity">
    <text evidence="12">Belongs to the papillomaviridae E2 protein family.</text>
</comment>
<dbReference type="Pfam" id="PF00508">
    <property type="entry name" value="PPV_E2_N"/>
    <property type="match status" value="1"/>
</dbReference>
<evidence type="ECO:0000256" key="8">
    <source>
        <dbReference type="ARBA" id="ARBA00023015"/>
    </source>
</evidence>
<evidence type="ECO:0000256" key="7">
    <source>
        <dbReference type="ARBA" id="ARBA00022705"/>
    </source>
</evidence>
<evidence type="ECO:0000259" key="14">
    <source>
        <dbReference type="Pfam" id="PF00508"/>
    </source>
</evidence>
<feature type="domain" description="Papillomavirus E2 C-terminal" evidence="15">
    <location>
        <begin position="414"/>
        <end position="488"/>
    </location>
</feature>
<feature type="cross-link" description="Glycyl lysine isopeptide (Lys-Gly) (interchain with G-Cter in SUMO)" evidence="12">
    <location>
        <position position="417"/>
    </location>
</feature>
<dbReference type="SUPFAM" id="SSF51332">
    <property type="entry name" value="E2 regulatory, transactivation domain"/>
    <property type="match status" value="1"/>
</dbReference>
<evidence type="ECO:0000256" key="13">
    <source>
        <dbReference type="SAM" id="MobiDB-lite"/>
    </source>
</evidence>
<organism evidence="16 17">
    <name type="scientific">Peromyscus papillomavirus 1</name>
    <dbReference type="NCBI Taxonomy" id="1074206"/>
    <lineage>
        <taxon>Viruses</taxon>
        <taxon>Monodnaviria</taxon>
        <taxon>Shotokuvirae</taxon>
        <taxon>Cossaviricota</taxon>
        <taxon>Papovaviricetes</taxon>
        <taxon>Zurhausenvirales</taxon>
        <taxon>Papillomaviridae</taxon>
        <taxon>Firstpapillomavirinae</taxon>
        <taxon>Iotapapillomavirus</taxon>
        <taxon>Iotapapillomavirus 2</taxon>
    </lineage>
</organism>
<dbReference type="EMBL" id="JF755418">
    <property type="protein sequence ID" value="AEM05819.1"/>
    <property type="molecule type" value="Genomic_DNA"/>
</dbReference>
<keyword evidence="11 12" id="KW-0804">Transcription</keyword>
<comment type="PTM">
    <text evidence="12">Phosphorylated.</text>
</comment>
<dbReference type="GO" id="GO:0006260">
    <property type="term" value="P:DNA replication"/>
    <property type="evidence" value="ECO:0007669"/>
    <property type="project" value="UniProtKB-KW"/>
</dbReference>
<dbReference type="GO" id="GO:0003700">
    <property type="term" value="F:DNA-binding transcription factor activity"/>
    <property type="evidence" value="ECO:0007669"/>
    <property type="project" value="UniProtKB-UniRule"/>
</dbReference>
<keyword evidence="8 12" id="KW-0805">Transcription regulation</keyword>
<dbReference type="OrthoDB" id="15886at10239"/>
<accession>G1C9I6</accession>
<keyword evidence="17" id="KW-1185">Reference proteome</keyword>
<evidence type="ECO:0000256" key="12">
    <source>
        <dbReference type="HAMAP-Rule" id="MF_04001"/>
    </source>
</evidence>
<keyword evidence="4 12" id="KW-0244">Early protein</keyword>
<name>G1C9I6_9PAPI</name>
<gene>
    <name evidence="12" type="primary">E2</name>
</gene>
<dbReference type="InterPro" id="IPR000427">
    <property type="entry name" value="Papillomavirus_E2_C"/>
</dbReference>
<dbReference type="Gene3D" id="3.30.70.330">
    <property type="match status" value="1"/>
</dbReference>
<keyword evidence="7 12" id="KW-0235">DNA replication</keyword>
<dbReference type="Gene3D" id="1.10.287.30">
    <property type="entry name" value="E2 (early) protein, N terminal domain, subdomain 1"/>
    <property type="match status" value="1"/>
</dbReference>
<dbReference type="InterPro" id="IPR001866">
    <property type="entry name" value="PPV_E2_N"/>
</dbReference>
<dbReference type="GO" id="GO:0000166">
    <property type="term" value="F:nucleotide binding"/>
    <property type="evidence" value="ECO:0007669"/>
    <property type="project" value="UniProtKB-UniRule"/>
</dbReference>
<comment type="subunit">
    <text evidence="12">Binds DNA as homodimer. Interacts with protein E1; this interaction greatly increases E1 DNA-binding activity. Interacts with protein L1; this interaction enhances E2-dependent replication and transcription activation. Interacts with protein L2; this interaction inhibits E2 transcriptional activity but not DNA replication function E2. Interacts with protein E7; this interaction inhibits E7 oncogenic activity. Interacts with host TAF1; this interaction modulates E2-dependent transcriptional regulation. Interacts with host BRD4; this interaction mediates E2 transcriptional activation function. Additionally, the interaction with host BRD4 on mitotic chromosomes mediates tethering of the viral genome. Interacts with host TOPBP1; this interaction is required for optimal viral DNA replication.</text>
</comment>
<keyword evidence="6 12" id="KW-1048">Host nucleus</keyword>
<feature type="domain" description="Papillomavirus E2 N-terminal" evidence="14">
    <location>
        <begin position="1"/>
        <end position="196"/>
    </location>
</feature>
<dbReference type="InterPro" id="IPR042503">
    <property type="entry name" value="Regulatory_protein_E2_N_1"/>
</dbReference>
<dbReference type="GO" id="GO:0042025">
    <property type="term" value="C:host cell nucleus"/>
    <property type="evidence" value="ECO:0007669"/>
    <property type="project" value="UniProtKB-SubCell"/>
</dbReference>
<dbReference type="GO" id="GO:0003677">
    <property type="term" value="F:DNA binding"/>
    <property type="evidence" value="ECO:0007669"/>
    <property type="project" value="UniProtKB-UniRule"/>
</dbReference>
<evidence type="ECO:0000256" key="3">
    <source>
        <dbReference type="ARBA" id="ARBA00022491"/>
    </source>
</evidence>
<dbReference type="InterPro" id="IPR033668">
    <property type="entry name" value="Reg_prot_E2"/>
</dbReference>
<keyword evidence="12" id="KW-1017">Isopeptide bond</keyword>
<comment type="PTM">
    <text evidence="12">Sumoylation plays a regulatory role in E2 transcriptional activity.</text>
</comment>
<feature type="region of interest" description="Disordered" evidence="13">
    <location>
        <begin position="196"/>
        <end position="374"/>
    </location>
</feature>
<feature type="compositionally biased region" description="Basic and acidic residues" evidence="13">
    <location>
        <begin position="293"/>
        <end position="304"/>
    </location>
</feature>
<evidence type="ECO:0000259" key="15">
    <source>
        <dbReference type="Pfam" id="PF00511"/>
    </source>
</evidence>
<evidence type="ECO:0000256" key="1">
    <source>
        <dbReference type="ARBA" id="ARBA00004147"/>
    </source>
</evidence>
<evidence type="ECO:0000256" key="11">
    <source>
        <dbReference type="ARBA" id="ARBA00023163"/>
    </source>
</evidence>
<dbReference type="Pfam" id="PF00511">
    <property type="entry name" value="PPV_E2_C"/>
    <property type="match status" value="1"/>
</dbReference>
<dbReference type="SUPFAM" id="SSF54957">
    <property type="entry name" value="Viral DNA-binding domain"/>
    <property type="match status" value="1"/>
</dbReference>
<evidence type="ECO:0000256" key="6">
    <source>
        <dbReference type="ARBA" id="ARBA00022562"/>
    </source>
</evidence>
<dbReference type="InterPro" id="IPR012677">
    <property type="entry name" value="Nucleotide-bd_a/b_plait_sf"/>
</dbReference>
<feature type="compositionally biased region" description="Low complexity" evidence="13">
    <location>
        <begin position="196"/>
        <end position="207"/>
    </location>
</feature>
<reference evidence="16 17" key="1">
    <citation type="journal article" date="2011" name="PLoS Pathog.">
        <title>The fecal viral flora of wild rodents.</title>
        <authorList>
            <person name="Phan T.G."/>
            <person name="Kapusinszky B."/>
            <person name="Wang C."/>
            <person name="Rose R.K."/>
            <person name="Lipton H.L."/>
            <person name="Delwart E.L."/>
        </authorList>
    </citation>
    <scope>NUCLEOTIDE SEQUENCE [LARGE SCALE GENOMIC DNA]</scope>
    <source>
        <strain evidence="16">M-14 PmPV1</strain>
    </source>
</reference>
<comment type="subcellular location">
    <subcellularLocation>
        <location evidence="1 12">Host nucleus</location>
    </subcellularLocation>
</comment>
<keyword evidence="9 12" id="KW-0238">DNA-binding</keyword>
<keyword evidence="10 12" id="KW-0010">Activator</keyword>
<protein>
    <recommendedName>
        <fullName evidence="12">Regulatory protein E2</fullName>
    </recommendedName>
</protein>
<dbReference type="HAMAP" id="MF_04001">
    <property type="entry name" value="PPV_E2"/>
    <property type="match status" value="1"/>
</dbReference>
<proteinExistence type="inferred from homology"/>
<dbReference type="InterPro" id="IPR042504">
    <property type="entry name" value="Regulatory_protein_E2_N_2"/>
</dbReference>
<comment type="function">
    <text evidence="12">Plays a role in the initiation of viral DNA replication. A dimer of E2 interacts with a dimer of E1 in order to improve specificity of E1 DNA binding activity. Once the complex recognizes and binds DNA at specific sites, the E2 dimer is removed from DNA. E2 also regulates viral transcription through binding to the E2RE response element (5'-ACCNNNNNNGGT-3') present in multiple copies in the regulatory regions of the viral genome. Activates or represses transcription depending on E2RE's position with regards to proximal promoter elements including the TATA-box. Repression occurs by sterically hindering the assembly of the transcription initiation complex.</text>
</comment>
<dbReference type="GO" id="GO:0006275">
    <property type="term" value="P:regulation of DNA replication"/>
    <property type="evidence" value="ECO:0007669"/>
    <property type="project" value="UniProtKB-UniRule"/>
</dbReference>
<dbReference type="InterPro" id="IPR035975">
    <property type="entry name" value="E2/EBNA1_C_sf"/>
</dbReference>
<evidence type="ECO:0000256" key="4">
    <source>
        <dbReference type="ARBA" id="ARBA00022518"/>
    </source>
</evidence>
<dbReference type="GO" id="GO:0039693">
    <property type="term" value="P:viral DNA genome replication"/>
    <property type="evidence" value="ECO:0007669"/>
    <property type="project" value="UniProtKB-UniRule"/>
</dbReference>
<evidence type="ECO:0000256" key="2">
    <source>
        <dbReference type="ARBA" id="ARBA00007794"/>
    </source>
</evidence>
<evidence type="ECO:0000256" key="9">
    <source>
        <dbReference type="ARBA" id="ARBA00023125"/>
    </source>
</evidence>
<evidence type="ECO:0000313" key="17">
    <source>
        <dbReference type="Proteomes" id="UP000150093"/>
    </source>
</evidence>